<organism evidence="1">
    <name type="scientific">uncultured Caudovirales phage</name>
    <dbReference type="NCBI Taxonomy" id="2100421"/>
    <lineage>
        <taxon>Viruses</taxon>
        <taxon>Duplodnaviria</taxon>
        <taxon>Heunggongvirae</taxon>
        <taxon>Uroviricota</taxon>
        <taxon>Caudoviricetes</taxon>
        <taxon>Peduoviridae</taxon>
        <taxon>Maltschvirus</taxon>
        <taxon>Maltschvirus maltsch</taxon>
    </lineage>
</organism>
<name>A0A6J5P6K7_9CAUD</name>
<evidence type="ECO:0000313" key="1">
    <source>
        <dbReference type="EMBL" id="CAB4166807.1"/>
    </source>
</evidence>
<gene>
    <name evidence="1" type="ORF">UFOVP836_60</name>
</gene>
<dbReference type="EMBL" id="LR796794">
    <property type="protein sequence ID" value="CAB4166807.1"/>
    <property type="molecule type" value="Genomic_DNA"/>
</dbReference>
<sequence length="37" mass="4171">MTSERWHILMGEWCVALGIETPPRLKVVPASEIPGCY</sequence>
<feature type="non-terminal residue" evidence="1">
    <location>
        <position position="37"/>
    </location>
</feature>
<reference evidence="1" key="1">
    <citation type="submission" date="2020-04" db="EMBL/GenBank/DDBJ databases">
        <authorList>
            <person name="Chiriac C."/>
            <person name="Salcher M."/>
            <person name="Ghai R."/>
            <person name="Kavagutti S V."/>
        </authorList>
    </citation>
    <scope>NUCLEOTIDE SEQUENCE</scope>
</reference>
<proteinExistence type="predicted"/>
<accession>A0A6J5P6K7</accession>
<protein>
    <submittedName>
        <fullName evidence="1">Uncharacterized protein</fullName>
    </submittedName>
</protein>